<evidence type="ECO:0000313" key="12">
    <source>
        <dbReference type="Proteomes" id="UP001634394"/>
    </source>
</evidence>
<keyword evidence="9" id="KW-0812">Transmembrane</keyword>
<dbReference type="SUPFAM" id="SSF57850">
    <property type="entry name" value="RING/U-box"/>
    <property type="match status" value="1"/>
</dbReference>
<dbReference type="GO" id="GO:0002376">
    <property type="term" value="P:immune system process"/>
    <property type="evidence" value="ECO:0007669"/>
    <property type="project" value="UniProtKB-KW"/>
</dbReference>
<keyword evidence="5" id="KW-0863">Zinc-finger</keyword>
<name>A0ABD3WAR2_SINWO</name>
<evidence type="ECO:0000256" key="7">
    <source>
        <dbReference type="ARBA" id="ARBA00022859"/>
    </source>
</evidence>
<comment type="caution">
    <text evidence="11">The sequence shown here is derived from an EMBL/GenBank/DDBJ whole genome shotgun (WGS) entry which is preliminary data.</text>
</comment>
<keyword evidence="12" id="KW-1185">Reference proteome</keyword>
<evidence type="ECO:0000256" key="4">
    <source>
        <dbReference type="ARBA" id="ARBA00022723"/>
    </source>
</evidence>
<sequence length="344" mass="39078">MDYRRSYSESMPQKRVLDDKSCLDGQDSDESDKLKITDNHLDENYSSNCNQCNRKKDDENEGKMKIAVTLKGDNTPDYAVDNHNLSCPSSPIRGSHHKARKLGIENNCSIALSDFRNVETESVPLANIGVVNVYQCKYCSEEDNDSESLIVPCRCSGSLEHVHRDCLKVCNDDSCISLRHYGTSDTEPRCELCKYRFCRRKHYKWTHCSCPELSRSDRWRYSLGFMCTFVAMCCLLALILCFGQNNPFTKHYANNKVDKPVIMSVNAINRVEETYRLSTQDNVKIVCGVLFIICSALCVYLGKSCNIPPHKFIFTCIQSGKQWTILPYSASRDSLVTGKNANNV</sequence>
<dbReference type="Proteomes" id="UP001634394">
    <property type="component" value="Unassembled WGS sequence"/>
</dbReference>
<feature type="region of interest" description="Disordered" evidence="8">
    <location>
        <begin position="1"/>
        <end position="34"/>
    </location>
</feature>
<feature type="transmembrane region" description="Helical" evidence="9">
    <location>
        <begin position="223"/>
        <end position="245"/>
    </location>
</feature>
<protein>
    <recommendedName>
        <fullName evidence="10">RING-CH-type domain-containing protein</fullName>
    </recommendedName>
</protein>
<evidence type="ECO:0000256" key="6">
    <source>
        <dbReference type="ARBA" id="ARBA00022833"/>
    </source>
</evidence>
<proteinExistence type="predicted"/>
<accession>A0ABD3WAR2</accession>
<dbReference type="GO" id="GO:0005765">
    <property type="term" value="C:lysosomal membrane"/>
    <property type="evidence" value="ECO:0007669"/>
    <property type="project" value="UniProtKB-SubCell"/>
</dbReference>
<reference evidence="11 12" key="1">
    <citation type="submission" date="2024-11" db="EMBL/GenBank/DDBJ databases">
        <title>Chromosome-level genome assembly of the freshwater bivalve Anodonta woodiana.</title>
        <authorList>
            <person name="Chen X."/>
        </authorList>
    </citation>
    <scope>NUCLEOTIDE SEQUENCE [LARGE SCALE GENOMIC DNA]</scope>
    <source>
        <strain evidence="11">MN2024</strain>
        <tissue evidence="11">Gills</tissue>
    </source>
</reference>
<evidence type="ECO:0000256" key="5">
    <source>
        <dbReference type="ARBA" id="ARBA00022771"/>
    </source>
</evidence>
<evidence type="ECO:0000256" key="3">
    <source>
        <dbReference type="ARBA" id="ARBA00004656"/>
    </source>
</evidence>
<dbReference type="AlphaFoldDB" id="A0ABD3WAR2"/>
<comment type="subcellular location">
    <subcellularLocation>
        <location evidence="1">Endomembrane system</location>
        <topology evidence="1">Multi-pass membrane protein</topology>
    </subcellularLocation>
    <subcellularLocation>
        <location evidence="2">Endosome</location>
    </subcellularLocation>
    <subcellularLocation>
        <location evidence="3">Lysosome membrane</location>
    </subcellularLocation>
</comment>
<dbReference type="Gene3D" id="3.30.40.10">
    <property type="entry name" value="Zinc/RING finger domain, C3HC4 (zinc finger)"/>
    <property type="match status" value="1"/>
</dbReference>
<evidence type="ECO:0000256" key="8">
    <source>
        <dbReference type="SAM" id="MobiDB-lite"/>
    </source>
</evidence>
<dbReference type="InterPro" id="IPR013083">
    <property type="entry name" value="Znf_RING/FYVE/PHD"/>
</dbReference>
<dbReference type="PANTHER" id="PTHR45981">
    <property type="entry name" value="LD02310P"/>
    <property type="match status" value="1"/>
</dbReference>
<evidence type="ECO:0000256" key="2">
    <source>
        <dbReference type="ARBA" id="ARBA00004177"/>
    </source>
</evidence>
<keyword evidence="4" id="KW-0479">Metal-binding</keyword>
<dbReference type="Pfam" id="PF12906">
    <property type="entry name" value="RINGv"/>
    <property type="match status" value="1"/>
</dbReference>
<feature type="transmembrane region" description="Helical" evidence="9">
    <location>
        <begin position="283"/>
        <end position="302"/>
    </location>
</feature>
<keyword evidence="9" id="KW-1133">Transmembrane helix</keyword>
<evidence type="ECO:0000256" key="9">
    <source>
        <dbReference type="SAM" id="Phobius"/>
    </source>
</evidence>
<keyword evidence="9" id="KW-0472">Membrane</keyword>
<organism evidence="11 12">
    <name type="scientific">Sinanodonta woodiana</name>
    <name type="common">Chinese pond mussel</name>
    <name type="synonym">Anodonta woodiana</name>
    <dbReference type="NCBI Taxonomy" id="1069815"/>
    <lineage>
        <taxon>Eukaryota</taxon>
        <taxon>Metazoa</taxon>
        <taxon>Spiralia</taxon>
        <taxon>Lophotrochozoa</taxon>
        <taxon>Mollusca</taxon>
        <taxon>Bivalvia</taxon>
        <taxon>Autobranchia</taxon>
        <taxon>Heteroconchia</taxon>
        <taxon>Palaeoheterodonta</taxon>
        <taxon>Unionida</taxon>
        <taxon>Unionoidea</taxon>
        <taxon>Unionidae</taxon>
        <taxon>Unioninae</taxon>
        <taxon>Sinanodonta</taxon>
    </lineage>
</organism>
<dbReference type="GO" id="GO:0005768">
    <property type="term" value="C:endosome"/>
    <property type="evidence" value="ECO:0007669"/>
    <property type="project" value="UniProtKB-SubCell"/>
</dbReference>
<dbReference type="GO" id="GO:0008270">
    <property type="term" value="F:zinc ion binding"/>
    <property type="evidence" value="ECO:0007669"/>
    <property type="project" value="UniProtKB-KW"/>
</dbReference>
<evidence type="ECO:0000256" key="1">
    <source>
        <dbReference type="ARBA" id="ARBA00004127"/>
    </source>
</evidence>
<dbReference type="EMBL" id="JBJQND010000008">
    <property type="protein sequence ID" value="KAL3869650.1"/>
    <property type="molecule type" value="Genomic_DNA"/>
</dbReference>
<keyword evidence="6" id="KW-0862">Zinc</keyword>
<dbReference type="InterPro" id="IPR011016">
    <property type="entry name" value="Znf_RING-CH"/>
</dbReference>
<dbReference type="PROSITE" id="PS51292">
    <property type="entry name" value="ZF_RING_CH"/>
    <property type="match status" value="1"/>
</dbReference>
<evidence type="ECO:0000259" key="10">
    <source>
        <dbReference type="PROSITE" id="PS51292"/>
    </source>
</evidence>
<dbReference type="SMART" id="SM00744">
    <property type="entry name" value="RINGv"/>
    <property type="match status" value="1"/>
</dbReference>
<feature type="domain" description="RING-CH-type" evidence="10">
    <location>
        <begin position="128"/>
        <end position="200"/>
    </location>
</feature>
<gene>
    <name evidence="11" type="ORF">ACJMK2_042315</name>
</gene>
<keyword evidence="7" id="KW-0391">Immunity</keyword>
<evidence type="ECO:0000313" key="11">
    <source>
        <dbReference type="EMBL" id="KAL3869650.1"/>
    </source>
</evidence>